<organism evidence="1 2">
    <name type="scientific">Cotesia congregata</name>
    <name type="common">Parasitoid wasp</name>
    <name type="synonym">Apanteles congregatus</name>
    <dbReference type="NCBI Taxonomy" id="51543"/>
    <lineage>
        <taxon>Eukaryota</taxon>
        <taxon>Metazoa</taxon>
        <taxon>Ecdysozoa</taxon>
        <taxon>Arthropoda</taxon>
        <taxon>Hexapoda</taxon>
        <taxon>Insecta</taxon>
        <taxon>Pterygota</taxon>
        <taxon>Neoptera</taxon>
        <taxon>Endopterygota</taxon>
        <taxon>Hymenoptera</taxon>
        <taxon>Apocrita</taxon>
        <taxon>Ichneumonoidea</taxon>
        <taxon>Braconidae</taxon>
        <taxon>Microgastrinae</taxon>
        <taxon>Cotesia</taxon>
    </lineage>
</organism>
<protein>
    <submittedName>
        <fullName evidence="1">Uncharacterized protein</fullName>
    </submittedName>
</protein>
<dbReference type="AlphaFoldDB" id="A0A8J2H6K1"/>
<dbReference type="OrthoDB" id="7693454at2759"/>
<sequence>YSNGRVSTGPDDYISCGKRVLFGKLFNDFYRHMVTSYLKEYVIRYYLDIINAQYLDQTYSSAKIDEFIFISRLQREISSMKAKGDTTNDYLWRCDLPSYDNSNGTLYYEMTHMMQTVIVKEENLDIHQSCSHNCDTWYIEDSMNYTECDGYYHCRYIDSSYEICEPVSSLIKNQTHWSPRTCSESRYSDEMEYELDLPIKSPQNSIDKYRGNVLFHYSGLTKDAGQSTVPFFDGQDVEGDPEFSLGGVGVIHRTRKGYGGFLAFRIYMPIFGQNFKNELYEE</sequence>
<keyword evidence="2" id="KW-1185">Reference proteome</keyword>
<dbReference type="Proteomes" id="UP000786811">
    <property type="component" value="Unassembled WGS sequence"/>
</dbReference>
<evidence type="ECO:0000313" key="1">
    <source>
        <dbReference type="EMBL" id="CAG5079014.1"/>
    </source>
</evidence>
<name>A0A8J2H6K1_COTCN</name>
<proteinExistence type="predicted"/>
<dbReference type="PANTHER" id="PTHR47890">
    <property type="entry name" value="LD24308P"/>
    <property type="match status" value="1"/>
</dbReference>
<comment type="caution">
    <text evidence="1">The sequence shown here is derived from an EMBL/GenBank/DDBJ whole genome shotgun (WGS) entry which is preliminary data.</text>
</comment>
<gene>
    <name evidence="1" type="ORF">HICCMSTLAB_LOCUS2903</name>
</gene>
<dbReference type="PANTHER" id="PTHR47890:SF1">
    <property type="entry name" value="LD24308P"/>
    <property type="match status" value="1"/>
</dbReference>
<dbReference type="Pfam" id="PF16061">
    <property type="entry name" value="DUF4803"/>
    <property type="match status" value="1"/>
</dbReference>
<dbReference type="EMBL" id="CAJNRD030001117">
    <property type="protein sequence ID" value="CAG5079014.1"/>
    <property type="molecule type" value="Genomic_DNA"/>
</dbReference>
<accession>A0A8J2H6K1</accession>
<reference evidence="1" key="1">
    <citation type="submission" date="2021-04" db="EMBL/GenBank/DDBJ databases">
        <authorList>
            <person name="Chebbi M.A.C M."/>
        </authorList>
    </citation>
    <scope>NUCLEOTIDE SEQUENCE</scope>
</reference>
<feature type="non-terminal residue" evidence="1">
    <location>
        <position position="1"/>
    </location>
</feature>
<dbReference type="InterPro" id="IPR032062">
    <property type="entry name" value="DUF4803"/>
</dbReference>
<evidence type="ECO:0000313" key="2">
    <source>
        <dbReference type="Proteomes" id="UP000786811"/>
    </source>
</evidence>